<keyword evidence="1" id="KW-0812">Transmembrane</keyword>
<keyword evidence="1" id="KW-0472">Membrane</keyword>
<accession>A0A841M1G8</accession>
<dbReference type="AlphaFoldDB" id="A0A841M1G8"/>
<dbReference type="EMBL" id="JACIIU010000010">
    <property type="protein sequence ID" value="MBB6261649.1"/>
    <property type="molecule type" value="Genomic_DNA"/>
</dbReference>
<evidence type="ECO:0000313" key="2">
    <source>
        <dbReference type="EMBL" id="MBB6261649.1"/>
    </source>
</evidence>
<evidence type="ECO:0000313" key="3">
    <source>
        <dbReference type="Proteomes" id="UP000555393"/>
    </source>
</evidence>
<dbReference type="Proteomes" id="UP000555393">
    <property type="component" value="Unassembled WGS sequence"/>
</dbReference>
<organism evidence="2 3">
    <name type="scientific">Paenochrobactrum gallinarii</name>
    <dbReference type="NCBI Taxonomy" id="643673"/>
    <lineage>
        <taxon>Bacteria</taxon>
        <taxon>Pseudomonadati</taxon>
        <taxon>Pseudomonadota</taxon>
        <taxon>Alphaproteobacteria</taxon>
        <taxon>Hyphomicrobiales</taxon>
        <taxon>Brucellaceae</taxon>
        <taxon>Paenochrobactrum</taxon>
    </lineage>
</organism>
<reference evidence="2 3" key="1">
    <citation type="submission" date="2020-08" db="EMBL/GenBank/DDBJ databases">
        <title>Genomic Encyclopedia of Type Strains, Phase IV (KMG-IV): sequencing the most valuable type-strain genomes for metagenomic binning, comparative biology and taxonomic classification.</title>
        <authorList>
            <person name="Goeker M."/>
        </authorList>
    </citation>
    <scope>NUCLEOTIDE SEQUENCE [LARGE SCALE GENOMIC DNA]</scope>
    <source>
        <strain evidence="2 3">DSM 22336</strain>
    </source>
</reference>
<comment type="caution">
    <text evidence="2">The sequence shown here is derived from an EMBL/GenBank/DDBJ whole genome shotgun (WGS) entry which is preliminary data.</text>
</comment>
<sequence>MSTQMQMSLFLGSIAFMVLVGSGFIVILTVPALAKSPIYPMIILAAVSFVITPFIGWLVAGKIQSLQKK</sequence>
<protein>
    <submittedName>
        <fullName evidence="2">CDP-diglyceride synthetase</fullName>
    </submittedName>
</protein>
<proteinExistence type="predicted"/>
<name>A0A841M1G8_9HYPH</name>
<gene>
    <name evidence="2" type="ORF">FHS77_002208</name>
</gene>
<keyword evidence="3" id="KW-1185">Reference proteome</keyword>
<keyword evidence="1" id="KW-1133">Transmembrane helix</keyword>
<feature type="transmembrane region" description="Helical" evidence="1">
    <location>
        <begin position="38"/>
        <end position="60"/>
    </location>
</feature>
<dbReference type="RefSeq" id="WP_184223178.1">
    <property type="nucleotide sequence ID" value="NZ_JACIIU010000010.1"/>
</dbReference>
<feature type="transmembrane region" description="Helical" evidence="1">
    <location>
        <begin position="9"/>
        <end position="32"/>
    </location>
</feature>
<evidence type="ECO:0000256" key="1">
    <source>
        <dbReference type="SAM" id="Phobius"/>
    </source>
</evidence>